<accession>A0A2H3NMI6</accession>
<keyword evidence="1" id="KW-0732">Signal</keyword>
<gene>
    <name evidence="3" type="ORF">CRI93_07100</name>
</gene>
<dbReference type="OrthoDB" id="9793489at2"/>
<reference evidence="3 4" key="1">
    <citation type="submission" date="2017-10" db="EMBL/GenBank/DDBJ databases">
        <title>Draft genome of Longimonas halophila.</title>
        <authorList>
            <person name="Goh K.M."/>
            <person name="Shamsir M.S."/>
            <person name="Lim S.W."/>
        </authorList>
    </citation>
    <scope>NUCLEOTIDE SEQUENCE [LARGE SCALE GENOMIC DNA]</scope>
    <source>
        <strain evidence="3 4">KCTC 42399</strain>
    </source>
</reference>
<evidence type="ECO:0000313" key="3">
    <source>
        <dbReference type="EMBL" id="PEN07744.1"/>
    </source>
</evidence>
<organism evidence="3 4">
    <name type="scientific">Longimonas halophila</name>
    <dbReference type="NCBI Taxonomy" id="1469170"/>
    <lineage>
        <taxon>Bacteria</taxon>
        <taxon>Pseudomonadati</taxon>
        <taxon>Rhodothermota</taxon>
        <taxon>Rhodothermia</taxon>
        <taxon>Rhodothermales</taxon>
        <taxon>Salisaetaceae</taxon>
        <taxon>Longimonas</taxon>
    </lineage>
</organism>
<comment type="caution">
    <text evidence="3">The sequence shown here is derived from an EMBL/GenBank/DDBJ whole genome shotgun (WGS) entry which is preliminary data.</text>
</comment>
<dbReference type="Pfam" id="PF00144">
    <property type="entry name" value="Beta-lactamase"/>
    <property type="match status" value="1"/>
</dbReference>
<sequence>MKAHISYALRCSLCAIVLVLMSGFESTAQETAPLDSLTRAFYSDANAPGLVVGTLNGVDQQVRAYGVASYEDSTQVHEDTQFEIGSITKVFVGLLLAQQVESNAVELRDPVDAYLPDSVDVPTANDASIELIHLATHSAGLPRLPDNLAPANRFNPYGDYTEDKLYAYLSEARLASPPGTSYVYSNLGTGLLGTALAQHADTTLAAALHQHILGPLQLDRTVLPAPTDSVPSNLAVGYDMFGAPTPYWYFDALAGAGALRSTPADMLRFLRAQLDPEATPLADALRATHNVQYQQAGGPTLGIGWHIQTLADGTPFYWHNGGTGGFRSFAGFSLEHNTALLILVNKAVPLQSFNAFAFECARLLARTRADS</sequence>
<dbReference type="Proteomes" id="UP000221024">
    <property type="component" value="Unassembled WGS sequence"/>
</dbReference>
<protein>
    <recommendedName>
        <fullName evidence="2">Beta-lactamase-related domain-containing protein</fullName>
    </recommendedName>
</protein>
<name>A0A2H3NMI6_9BACT</name>
<evidence type="ECO:0000256" key="1">
    <source>
        <dbReference type="SAM" id="SignalP"/>
    </source>
</evidence>
<feature type="domain" description="Beta-lactamase-related" evidence="2">
    <location>
        <begin position="35"/>
        <end position="352"/>
    </location>
</feature>
<feature type="signal peptide" evidence="1">
    <location>
        <begin position="1"/>
        <end position="28"/>
    </location>
</feature>
<dbReference type="SUPFAM" id="SSF56601">
    <property type="entry name" value="beta-lactamase/transpeptidase-like"/>
    <property type="match status" value="1"/>
</dbReference>
<feature type="chain" id="PRO_5013796591" description="Beta-lactamase-related domain-containing protein" evidence="1">
    <location>
        <begin position="29"/>
        <end position="371"/>
    </location>
</feature>
<proteinExistence type="predicted"/>
<dbReference type="PANTHER" id="PTHR46825">
    <property type="entry name" value="D-ALANYL-D-ALANINE-CARBOXYPEPTIDASE/ENDOPEPTIDASE AMPH"/>
    <property type="match status" value="1"/>
</dbReference>
<dbReference type="AlphaFoldDB" id="A0A2H3NMI6"/>
<evidence type="ECO:0000313" key="4">
    <source>
        <dbReference type="Proteomes" id="UP000221024"/>
    </source>
</evidence>
<dbReference type="InterPro" id="IPR001466">
    <property type="entry name" value="Beta-lactam-related"/>
</dbReference>
<dbReference type="EMBL" id="PDEP01000005">
    <property type="protein sequence ID" value="PEN07744.1"/>
    <property type="molecule type" value="Genomic_DNA"/>
</dbReference>
<dbReference type="PANTHER" id="PTHR46825:SF7">
    <property type="entry name" value="D-ALANYL-D-ALANINE CARBOXYPEPTIDASE"/>
    <property type="match status" value="1"/>
</dbReference>
<dbReference type="InterPro" id="IPR050491">
    <property type="entry name" value="AmpC-like"/>
</dbReference>
<dbReference type="Gene3D" id="3.40.710.10">
    <property type="entry name" value="DD-peptidase/beta-lactamase superfamily"/>
    <property type="match status" value="1"/>
</dbReference>
<evidence type="ECO:0000259" key="2">
    <source>
        <dbReference type="Pfam" id="PF00144"/>
    </source>
</evidence>
<dbReference type="InterPro" id="IPR012338">
    <property type="entry name" value="Beta-lactam/transpept-like"/>
</dbReference>
<keyword evidence="4" id="KW-1185">Reference proteome</keyword>